<evidence type="ECO:0000313" key="3">
    <source>
        <dbReference type="Proteomes" id="UP001215280"/>
    </source>
</evidence>
<feature type="chain" id="PRO_5042077744" evidence="1">
    <location>
        <begin position="22"/>
        <end position="197"/>
    </location>
</feature>
<keyword evidence="1" id="KW-0732">Signal</keyword>
<sequence length="197" mass="21720">MFAKSLFATVLCLGHIFQAHADLSPALKHNDLHCPEGYDITFVHNAYTYNAPFHAFTNLTSSFFEIVWTGGVPATSTTGTDNVPGATRSGPWFGGVFNETLTMYHLDDELYIWTYHGATFTYAPGGQPPVTMQAYAETTRFESICSGTATYIDIHTYLCNDNPEVVYSLLYTLHMVTFQTLAQNANATVMGGDCLRA</sequence>
<organism evidence="2 3">
    <name type="scientific">Mycena maculata</name>
    <dbReference type="NCBI Taxonomy" id="230809"/>
    <lineage>
        <taxon>Eukaryota</taxon>
        <taxon>Fungi</taxon>
        <taxon>Dikarya</taxon>
        <taxon>Basidiomycota</taxon>
        <taxon>Agaricomycotina</taxon>
        <taxon>Agaricomycetes</taxon>
        <taxon>Agaricomycetidae</taxon>
        <taxon>Agaricales</taxon>
        <taxon>Marasmiineae</taxon>
        <taxon>Mycenaceae</taxon>
        <taxon>Mycena</taxon>
    </lineage>
</organism>
<keyword evidence="3" id="KW-1185">Reference proteome</keyword>
<dbReference type="AlphaFoldDB" id="A0AAD7J8L4"/>
<evidence type="ECO:0000313" key="2">
    <source>
        <dbReference type="EMBL" id="KAJ7756851.1"/>
    </source>
</evidence>
<proteinExistence type="predicted"/>
<dbReference type="EMBL" id="JARJLG010000060">
    <property type="protein sequence ID" value="KAJ7756851.1"/>
    <property type="molecule type" value="Genomic_DNA"/>
</dbReference>
<gene>
    <name evidence="2" type="ORF">DFH07DRAFT_820181</name>
</gene>
<name>A0AAD7J8L4_9AGAR</name>
<comment type="caution">
    <text evidence="2">The sequence shown here is derived from an EMBL/GenBank/DDBJ whole genome shotgun (WGS) entry which is preliminary data.</text>
</comment>
<feature type="signal peptide" evidence="1">
    <location>
        <begin position="1"/>
        <end position="21"/>
    </location>
</feature>
<dbReference type="Proteomes" id="UP001215280">
    <property type="component" value="Unassembled WGS sequence"/>
</dbReference>
<accession>A0AAD7J8L4</accession>
<protein>
    <submittedName>
        <fullName evidence="2">Uncharacterized protein</fullName>
    </submittedName>
</protein>
<reference evidence="2" key="1">
    <citation type="submission" date="2023-03" db="EMBL/GenBank/DDBJ databases">
        <title>Massive genome expansion in bonnet fungi (Mycena s.s.) driven by repeated elements and novel gene families across ecological guilds.</title>
        <authorList>
            <consortium name="Lawrence Berkeley National Laboratory"/>
            <person name="Harder C.B."/>
            <person name="Miyauchi S."/>
            <person name="Viragh M."/>
            <person name="Kuo A."/>
            <person name="Thoen E."/>
            <person name="Andreopoulos B."/>
            <person name="Lu D."/>
            <person name="Skrede I."/>
            <person name="Drula E."/>
            <person name="Henrissat B."/>
            <person name="Morin E."/>
            <person name="Kohler A."/>
            <person name="Barry K."/>
            <person name="LaButti K."/>
            <person name="Morin E."/>
            <person name="Salamov A."/>
            <person name="Lipzen A."/>
            <person name="Mereny Z."/>
            <person name="Hegedus B."/>
            <person name="Baldrian P."/>
            <person name="Stursova M."/>
            <person name="Weitz H."/>
            <person name="Taylor A."/>
            <person name="Grigoriev I.V."/>
            <person name="Nagy L.G."/>
            <person name="Martin F."/>
            <person name="Kauserud H."/>
        </authorList>
    </citation>
    <scope>NUCLEOTIDE SEQUENCE</scope>
    <source>
        <strain evidence="2">CBHHK188m</strain>
    </source>
</reference>
<evidence type="ECO:0000256" key="1">
    <source>
        <dbReference type="SAM" id="SignalP"/>
    </source>
</evidence>